<evidence type="ECO:0000256" key="2">
    <source>
        <dbReference type="SAM" id="MobiDB-lite"/>
    </source>
</evidence>
<dbReference type="InterPro" id="IPR036361">
    <property type="entry name" value="SAP_dom_sf"/>
</dbReference>
<feature type="compositionally biased region" description="Basic and acidic residues" evidence="2">
    <location>
        <begin position="83"/>
        <end position="93"/>
    </location>
</feature>
<reference evidence="4" key="1">
    <citation type="submission" date="2021-06" db="EMBL/GenBank/DDBJ databases">
        <title>Parelaphostrongylus tenuis whole genome reference sequence.</title>
        <authorList>
            <person name="Garwood T.J."/>
            <person name="Larsen P.A."/>
            <person name="Fountain-Jones N.M."/>
            <person name="Garbe J.R."/>
            <person name="Macchietto M.G."/>
            <person name="Kania S.A."/>
            <person name="Gerhold R.W."/>
            <person name="Richards J.E."/>
            <person name="Wolf T.M."/>
        </authorList>
    </citation>
    <scope>NUCLEOTIDE SEQUENCE</scope>
    <source>
        <strain evidence="4">MNPRO001-30</strain>
        <tissue evidence="4">Meninges</tissue>
    </source>
</reference>
<evidence type="ECO:0000256" key="1">
    <source>
        <dbReference type="ARBA" id="ARBA00022553"/>
    </source>
</evidence>
<dbReference type="PANTHER" id="PTHR46551">
    <property type="entry name" value="SAP DOMAIN-CONTAINING RIBONUCLEOPROTEIN"/>
    <property type="match status" value="1"/>
</dbReference>
<dbReference type="Proteomes" id="UP001196413">
    <property type="component" value="Unassembled WGS sequence"/>
</dbReference>
<dbReference type="Pfam" id="PF18592">
    <property type="entry name" value="Tho1_MOS11_C"/>
    <property type="match status" value="1"/>
</dbReference>
<feature type="region of interest" description="Disordered" evidence="2">
    <location>
        <begin position="219"/>
        <end position="245"/>
    </location>
</feature>
<evidence type="ECO:0000259" key="3">
    <source>
        <dbReference type="Pfam" id="PF18592"/>
    </source>
</evidence>
<dbReference type="PANTHER" id="PTHR46551:SF1">
    <property type="entry name" value="SAP DOMAIN-CONTAINING RIBONUCLEOPROTEIN"/>
    <property type="match status" value="1"/>
</dbReference>
<feature type="domain" description="THO1-MOS11 C-terminal" evidence="3">
    <location>
        <begin position="117"/>
        <end position="147"/>
    </location>
</feature>
<sequence length="245" mass="27212">MNSEADYQKMTIAHLKEELSKRGITPDAKAKKNDLIKLLQKAEEDAILNHSEDGGYGDPLSTPDEDLLNDDVLNEVLPEKLIGDVSKPSKEASEVSPAAATELEKERPAVSHDPLALDVRLKRAQRFGLPINVTDPLAKAKRAERFGTKNLFSDDRKAKRAERFGLNKQINTVNKNESCDEETRRKLLSRAERFGLPVNKHGKTPTSSKDVLAARAERFGLKTNGATNDDQEQRKKARLARFGGS</sequence>
<keyword evidence="1" id="KW-0597">Phosphoprotein</keyword>
<dbReference type="InterPro" id="IPR040746">
    <property type="entry name" value="THO1_MOS11_C"/>
</dbReference>
<protein>
    <recommendedName>
        <fullName evidence="3">THO1-MOS11 C-terminal domain-containing protein</fullName>
    </recommendedName>
</protein>
<gene>
    <name evidence="4" type="ORF">KIN20_003665</name>
</gene>
<dbReference type="EMBL" id="JAHQIW010000487">
    <property type="protein sequence ID" value="KAJ1348374.1"/>
    <property type="molecule type" value="Genomic_DNA"/>
</dbReference>
<evidence type="ECO:0000313" key="5">
    <source>
        <dbReference type="Proteomes" id="UP001196413"/>
    </source>
</evidence>
<dbReference type="InterPro" id="IPR052240">
    <property type="entry name" value="SAP_domain_ribonucleoprotein"/>
</dbReference>
<dbReference type="Gene3D" id="1.10.720.30">
    <property type="entry name" value="SAP domain"/>
    <property type="match status" value="1"/>
</dbReference>
<name>A0AAD5MQ97_PARTN</name>
<organism evidence="4 5">
    <name type="scientific">Parelaphostrongylus tenuis</name>
    <name type="common">Meningeal worm</name>
    <dbReference type="NCBI Taxonomy" id="148309"/>
    <lineage>
        <taxon>Eukaryota</taxon>
        <taxon>Metazoa</taxon>
        <taxon>Ecdysozoa</taxon>
        <taxon>Nematoda</taxon>
        <taxon>Chromadorea</taxon>
        <taxon>Rhabditida</taxon>
        <taxon>Rhabditina</taxon>
        <taxon>Rhabditomorpha</taxon>
        <taxon>Strongyloidea</taxon>
        <taxon>Metastrongylidae</taxon>
        <taxon>Parelaphostrongylus</taxon>
    </lineage>
</organism>
<evidence type="ECO:0000313" key="4">
    <source>
        <dbReference type="EMBL" id="KAJ1348374.1"/>
    </source>
</evidence>
<dbReference type="AlphaFoldDB" id="A0AAD5MQ97"/>
<dbReference type="GO" id="GO:0005634">
    <property type="term" value="C:nucleus"/>
    <property type="evidence" value="ECO:0007669"/>
    <property type="project" value="TreeGrafter"/>
</dbReference>
<keyword evidence="5" id="KW-1185">Reference proteome</keyword>
<feature type="region of interest" description="Disordered" evidence="2">
    <location>
        <begin position="83"/>
        <end position="111"/>
    </location>
</feature>
<accession>A0AAD5MQ97</accession>
<comment type="caution">
    <text evidence="4">The sequence shown here is derived from an EMBL/GenBank/DDBJ whole genome shotgun (WGS) entry which is preliminary data.</text>
</comment>
<proteinExistence type="predicted"/>
<dbReference type="GO" id="GO:0016973">
    <property type="term" value="P:poly(A)+ mRNA export from nucleus"/>
    <property type="evidence" value="ECO:0007669"/>
    <property type="project" value="TreeGrafter"/>
</dbReference>